<feature type="domain" description="Protein CotJB" evidence="1">
    <location>
        <begin position="13"/>
        <end position="87"/>
    </location>
</feature>
<dbReference type="EMBL" id="CP019717">
    <property type="protein sequence ID" value="QHZ50134.1"/>
    <property type="molecule type" value="Genomic_DNA"/>
</dbReference>
<dbReference type="STRING" id="147375.BXP28_21090"/>
<dbReference type="EMBL" id="CP019655">
    <property type="protein sequence ID" value="AVF25151.1"/>
    <property type="molecule type" value="Genomic_DNA"/>
</dbReference>
<evidence type="ECO:0000313" key="5">
    <source>
        <dbReference type="Proteomes" id="UP000464330"/>
    </source>
</evidence>
<accession>A0A8B6WWT3</accession>
<dbReference type="GeneID" id="64217760"/>
<dbReference type="Pfam" id="PF12652">
    <property type="entry name" value="CotJB"/>
    <property type="match status" value="1"/>
</dbReference>
<dbReference type="AlphaFoldDB" id="A0A2L1TS30"/>
<accession>A0A2L1TS30</accession>
<evidence type="ECO:0000313" key="2">
    <source>
        <dbReference type="EMBL" id="AVF25151.1"/>
    </source>
</evidence>
<dbReference type="RefSeq" id="WP_024093310.1">
    <property type="nucleotide sequence ID" value="NZ_CP019651.1"/>
</dbReference>
<evidence type="ECO:0000313" key="4">
    <source>
        <dbReference type="Proteomes" id="UP000239833"/>
    </source>
</evidence>
<accession>A0A6C0QN47</accession>
<dbReference type="PIRSF" id="PIRSF010606">
    <property type="entry name" value="Spore_coat_CotJB"/>
    <property type="match status" value="1"/>
</dbReference>
<name>A0A2L1TS30_9BACL</name>
<organism evidence="2 4">
    <name type="scientific">Paenibacillus larvae subsp. larvae</name>
    <dbReference type="NCBI Taxonomy" id="147375"/>
    <lineage>
        <taxon>Bacteria</taxon>
        <taxon>Bacillati</taxon>
        <taxon>Bacillota</taxon>
        <taxon>Bacilli</taxon>
        <taxon>Bacillales</taxon>
        <taxon>Paenibacillaceae</taxon>
        <taxon>Paenibacillus</taxon>
    </lineage>
</organism>
<proteinExistence type="predicted"/>
<dbReference type="InterPro" id="IPR024207">
    <property type="entry name" value="CotJB_dom"/>
</dbReference>
<reference evidence="2 5" key="2">
    <citation type="journal article" date="2020" name="Int. J. Med. Microbiol.">
        <title>Discovery of Paenibacillus larvae ERIC V: Phenotypic and genomic comparison to genotypes ERIC I-IV reveal different inventories of virulence factors which correlate with epidemiological prevalences of American Foulbrood.</title>
        <authorList>
            <person name="Beims H."/>
            <person name="Bunk B."/>
            <person name="Erler S."/>
            <person name="Mohr K.I."/>
            <person name="Sproer C."/>
            <person name="Pradella S."/>
            <person name="Gunther G."/>
            <person name="Rohde M."/>
            <person name="von der Ohe W."/>
            <person name="Steinert M."/>
        </authorList>
    </citation>
    <scope>NUCLEOTIDE SEQUENCE</scope>
    <source>
        <strain evidence="2">Eric_III</strain>
        <strain evidence="3">Eric_V</strain>
    </source>
</reference>
<dbReference type="InterPro" id="IPR016571">
    <property type="entry name" value="Spore_coat_assembly_CotJB"/>
</dbReference>
<evidence type="ECO:0000259" key="1">
    <source>
        <dbReference type="Pfam" id="PF12652"/>
    </source>
</evidence>
<protein>
    <submittedName>
        <fullName evidence="2">Spore coat peptide assembly protein</fullName>
    </submittedName>
</protein>
<sequence length="88" mass="10364">MYPHPLPEEYYVMLYDLQAIDFVLVELTLYLDTHPDDAAAFHQYEECSRKRAYLAAEFEQKFGPLKHFGQSPFGDPAKWAPTPWPWQV</sequence>
<evidence type="ECO:0000313" key="3">
    <source>
        <dbReference type="EMBL" id="QHZ50134.1"/>
    </source>
</evidence>
<dbReference type="Proteomes" id="UP000239833">
    <property type="component" value="Chromosome"/>
</dbReference>
<dbReference type="Proteomes" id="UP000464330">
    <property type="component" value="Chromosome"/>
</dbReference>
<reference evidence="4" key="1">
    <citation type="submission" date="2017-02" db="EMBL/GenBank/DDBJ databases">
        <title>Delineation of Paenibacillus larvae strains originating from foulbrood outbreaks.</title>
        <authorList>
            <person name="Beims H."/>
            <person name="Bunk B."/>
            <person name="Sproeer C."/>
            <person name="Mohr K.I."/>
            <person name="Pradella S."/>
            <person name="Guenther G."/>
            <person name="Rohde M."/>
            <person name="von der Ohe W."/>
            <person name="Steinert M."/>
        </authorList>
    </citation>
    <scope>NUCLEOTIDE SEQUENCE [LARGE SCALE GENOMIC DNA]</scope>
    <source>
        <strain evidence="4">Eric_III</strain>
    </source>
</reference>
<gene>
    <name evidence="2" type="ORF">ERICIII_00946</name>
    <name evidence="3" type="ORF">ERICV_00959</name>
</gene>